<comment type="caution">
    <text evidence="2">The sequence shown here is derived from an EMBL/GenBank/DDBJ whole genome shotgun (WGS) entry which is preliminary data.</text>
</comment>
<accession>A0A0F9PMF4</accession>
<name>A0A0F9PMF4_9ZZZZ</name>
<evidence type="ECO:0000256" key="1">
    <source>
        <dbReference type="SAM" id="MobiDB-lite"/>
    </source>
</evidence>
<dbReference type="AlphaFoldDB" id="A0A0F9PMF4"/>
<gene>
    <name evidence="2" type="ORF">LCGC14_1198530</name>
</gene>
<proteinExistence type="predicted"/>
<reference evidence="2" key="1">
    <citation type="journal article" date="2015" name="Nature">
        <title>Complex archaea that bridge the gap between prokaryotes and eukaryotes.</title>
        <authorList>
            <person name="Spang A."/>
            <person name="Saw J.H."/>
            <person name="Jorgensen S.L."/>
            <person name="Zaremba-Niedzwiedzka K."/>
            <person name="Martijn J."/>
            <person name="Lind A.E."/>
            <person name="van Eijk R."/>
            <person name="Schleper C."/>
            <person name="Guy L."/>
            <person name="Ettema T.J."/>
        </authorList>
    </citation>
    <scope>NUCLEOTIDE SEQUENCE</scope>
</reference>
<sequence>MMKYQPRKLTPEQHLAMIALVKARMKKALVFGQYTHSFKKDELEAIVTACTLAELYLNENLRDRNNKEEKNKDKTPGLLL</sequence>
<protein>
    <submittedName>
        <fullName evidence="2">Uncharacterized protein</fullName>
    </submittedName>
</protein>
<dbReference type="EMBL" id="LAZR01006141">
    <property type="protein sequence ID" value="KKM94432.1"/>
    <property type="molecule type" value="Genomic_DNA"/>
</dbReference>
<organism evidence="2">
    <name type="scientific">marine sediment metagenome</name>
    <dbReference type="NCBI Taxonomy" id="412755"/>
    <lineage>
        <taxon>unclassified sequences</taxon>
        <taxon>metagenomes</taxon>
        <taxon>ecological metagenomes</taxon>
    </lineage>
</organism>
<feature type="region of interest" description="Disordered" evidence="1">
    <location>
        <begin position="61"/>
        <end position="80"/>
    </location>
</feature>
<evidence type="ECO:0000313" key="2">
    <source>
        <dbReference type="EMBL" id="KKM94432.1"/>
    </source>
</evidence>